<sequence length="238" mass="28015">MSKKYSNSDLVQILKKRYDEEFEIKSNQFVFQVNKFQFVAYQRENPEIKAFGSYIDNQSEIEENYLQMLNCYQGKEYLKNLLDDYYDKYAVDVNVMSPLQEKQEGSLPPFPELAQSESADVIANFRVYLFDTVSNENEGFLSGIVEAANHFKGSFYGTFTFTIYFWDSEFLKGKNLDEMKFGFNYNSDSYDDNLSAKGKYIRQELTFEFDSSEKPEITLERIQELVAPYKKGKQYNRL</sequence>
<comment type="caution">
    <text evidence="1">The sequence shown here is derived from an EMBL/GenBank/DDBJ whole genome shotgun (WGS) entry which is preliminary data.</text>
</comment>
<organism evidence="1 2">
    <name type="scientific">Fulvivirga kasyanovii</name>
    <dbReference type="NCBI Taxonomy" id="396812"/>
    <lineage>
        <taxon>Bacteria</taxon>
        <taxon>Pseudomonadati</taxon>
        <taxon>Bacteroidota</taxon>
        <taxon>Cytophagia</taxon>
        <taxon>Cytophagales</taxon>
        <taxon>Fulvivirgaceae</taxon>
        <taxon>Fulvivirga</taxon>
    </lineage>
</organism>
<proteinExistence type="predicted"/>
<gene>
    <name evidence="1" type="ORF">E1163_05935</name>
</gene>
<dbReference type="Proteomes" id="UP000798808">
    <property type="component" value="Unassembled WGS sequence"/>
</dbReference>
<name>A0ABW9RK67_9BACT</name>
<protein>
    <submittedName>
        <fullName evidence="1">Uncharacterized protein</fullName>
    </submittedName>
</protein>
<keyword evidence="2" id="KW-1185">Reference proteome</keyword>
<reference evidence="1 2" key="1">
    <citation type="submission" date="2019-02" db="EMBL/GenBank/DDBJ databases">
        <authorList>
            <person name="Goldberg S.R."/>
            <person name="Haltli B.A."/>
            <person name="Correa H."/>
            <person name="Russell K.G."/>
        </authorList>
    </citation>
    <scope>NUCLEOTIDE SEQUENCE [LARGE SCALE GENOMIC DNA]</scope>
    <source>
        <strain evidence="1 2">JCM 16186</strain>
    </source>
</reference>
<evidence type="ECO:0000313" key="2">
    <source>
        <dbReference type="Proteomes" id="UP000798808"/>
    </source>
</evidence>
<evidence type="ECO:0000313" key="1">
    <source>
        <dbReference type="EMBL" id="MTI24482.1"/>
    </source>
</evidence>
<accession>A0ABW9RK67</accession>
<dbReference type="RefSeq" id="WP_155170510.1">
    <property type="nucleotide sequence ID" value="NZ_BAAAFL010000053.1"/>
</dbReference>
<dbReference type="EMBL" id="SMLW01000420">
    <property type="protein sequence ID" value="MTI24482.1"/>
    <property type="molecule type" value="Genomic_DNA"/>
</dbReference>